<sequence>MTEAAEAIPSAMRRGTTPAARVSQIAEAIASADNYRTTGCYNLDCPGFVQTNRHTILGTFLRPVSVYGGQQYAVDIEIFKDRTSGNWWVRRQGVEMGYWPKELVPSLAEGATYADFGGEVSYDNSGGHTSTEMGSGHFPYEGFRRSSFFKNVQVLDTSYAYQTPGHIKALMENSGYYDLQVGREKHGPWGLFFFFGGPGRSEKCT</sequence>
<evidence type="ECO:0000313" key="3">
    <source>
        <dbReference type="Proteomes" id="UP000652761"/>
    </source>
</evidence>
<gene>
    <name evidence="2" type="ORF">Taro_007231</name>
</gene>
<evidence type="ECO:0000259" key="1">
    <source>
        <dbReference type="PROSITE" id="PS52045"/>
    </source>
</evidence>
<evidence type="ECO:0000313" key="2">
    <source>
        <dbReference type="EMBL" id="MQL74845.1"/>
    </source>
</evidence>
<dbReference type="InterPro" id="IPR053168">
    <property type="entry name" value="Glutamic_endopeptidase"/>
</dbReference>
<dbReference type="PROSITE" id="PS52045">
    <property type="entry name" value="NEPROSIN_PEP_CD"/>
    <property type="match status" value="1"/>
</dbReference>
<protein>
    <recommendedName>
        <fullName evidence="1">Neprosin PEP catalytic domain-containing protein</fullName>
    </recommendedName>
</protein>
<comment type="caution">
    <text evidence="2">The sequence shown here is derived from an EMBL/GenBank/DDBJ whole genome shotgun (WGS) entry which is preliminary data.</text>
</comment>
<dbReference type="PANTHER" id="PTHR31589:SF110">
    <property type="entry name" value="PROTEIN, PUTATIVE (DUF239)-RELATED"/>
    <property type="match status" value="1"/>
</dbReference>
<proteinExistence type="predicted"/>
<dbReference type="Proteomes" id="UP000652761">
    <property type="component" value="Unassembled WGS sequence"/>
</dbReference>
<dbReference type="EMBL" id="NMUH01000225">
    <property type="protein sequence ID" value="MQL74845.1"/>
    <property type="molecule type" value="Genomic_DNA"/>
</dbReference>
<feature type="domain" description="Neprosin PEP catalytic" evidence="1">
    <location>
        <begin position="1"/>
        <end position="205"/>
    </location>
</feature>
<dbReference type="AlphaFoldDB" id="A0A843TUU8"/>
<name>A0A843TUU8_COLES</name>
<dbReference type="OrthoDB" id="635613at2759"/>
<keyword evidence="3" id="KW-1185">Reference proteome</keyword>
<reference evidence="2" key="1">
    <citation type="submission" date="2017-07" db="EMBL/GenBank/DDBJ databases">
        <title>Taro Niue Genome Assembly and Annotation.</title>
        <authorList>
            <person name="Atibalentja N."/>
            <person name="Keating K."/>
            <person name="Fields C.J."/>
        </authorList>
    </citation>
    <scope>NUCLEOTIDE SEQUENCE</scope>
    <source>
        <strain evidence="2">Niue_2</strain>
        <tissue evidence="2">Leaf</tissue>
    </source>
</reference>
<dbReference type="InterPro" id="IPR004314">
    <property type="entry name" value="Neprosin"/>
</dbReference>
<dbReference type="PANTHER" id="PTHR31589">
    <property type="entry name" value="PROTEIN, PUTATIVE (DUF239)-RELATED-RELATED"/>
    <property type="match status" value="1"/>
</dbReference>
<accession>A0A843TUU8</accession>
<dbReference type="Pfam" id="PF03080">
    <property type="entry name" value="Neprosin"/>
    <property type="match status" value="1"/>
</dbReference>
<organism evidence="2 3">
    <name type="scientific">Colocasia esculenta</name>
    <name type="common">Wild taro</name>
    <name type="synonym">Arum esculentum</name>
    <dbReference type="NCBI Taxonomy" id="4460"/>
    <lineage>
        <taxon>Eukaryota</taxon>
        <taxon>Viridiplantae</taxon>
        <taxon>Streptophyta</taxon>
        <taxon>Embryophyta</taxon>
        <taxon>Tracheophyta</taxon>
        <taxon>Spermatophyta</taxon>
        <taxon>Magnoliopsida</taxon>
        <taxon>Liliopsida</taxon>
        <taxon>Araceae</taxon>
        <taxon>Aroideae</taxon>
        <taxon>Colocasieae</taxon>
        <taxon>Colocasia</taxon>
    </lineage>
</organism>